<accession>A0A1M7S1W9</accession>
<feature type="compositionally biased region" description="Basic and acidic residues" evidence="1">
    <location>
        <begin position="1"/>
        <end position="16"/>
    </location>
</feature>
<gene>
    <name evidence="2" type="ORF">SAMN05660350_00380</name>
</gene>
<protein>
    <recommendedName>
        <fullName evidence="4">HNH endonuclease</fullName>
    </recommendedName>
</protein>
<feature type="region of interest" description="Disordered" evidence="1">
    <location>
        <begin position="1"/>
        <end position="49"/>
    </location>
</feature>
<dbReference type="EMBL" id="FRDM01000001">
    <property type="protein sequence ID" value="SHN52396.1"/>
    <property type="molecule type" value="Genomic_DNA"/>
</dbReference>
<evidence type="ECO:0000313" key="2">
    <source>
        <dbReference type="EMBL" id="SHN52396.1"/>
    </source>
</evidence>
<name>A0A1M7S1W9_9ACTN</name>
<evidence type="ECO:0000313" key="3">
    <source>
        <dbReference type="Proteomes" id="UP000184428"/>
    </source>
</evidence>
<dbReference type="AlphaFoldDB" id="A0A1M7S1W9"/>
<sequence>MPPPPVRRDGRGRDATGMRPPRLSVHRRRAAGAVEHNGRVTAGVHPEPTPGTVKRLYARAFRCARPDCSRPLYKQDNDTGDLVLNSRVAHIHARRRGGARWIEMSVEDNRADANLLLLCIEHSYEIDELPDLYPAELLREWKQAQLDEHEQAQRGWPLTDADAGRVLEASSRAVEHHHAGAVLGAVRAAERLALAARGARRGPAGRAATWRAARAMARGACTAWDQDGNALHAEPSRQETEQHKAALLAALREAVEVLAPLADEAKVELAAVRASRPAVEPWSAWASGAVDDVVAMSATWPGPPELEDDDRLDDALSGLAEATDALAAAWRGDPAAPPPPPEPDRAPPPVPRDPLEDHRALLDRARPYARVDHRRYDAALRAELAAAAERAAGIPPVPSARAVGLSATCRLAAAVAGNADDDELAALTEQDVRRRPLSAAVLLLDEAARVAEKRGRPGPQERAEAALAALWDSIDWSNPGSWDPDDANGQSVLWAGSRITSPEQVKQRLSQALARRSDVVLPLVAACADWEESRDRETWRVLGFRRRYRELPAWFPGQAVVAAAASAPPNAESVVVDAFGETDGDDADSLLAQVLWLVQRSTA</sequence>
<feature type="region of interest" description="Disordered" evidence="1">
    <location>
        <begin position="330"/>
        <end position="356"/>
    </location>
</feature>
<proteinExistence type="predicted"/>
<feature type="compositionally biased region" description="Pro residues" evidence="1">
    <location>
        <begin position="335"/>
        <end position="352"/>
    </location>
</feature>
<dbReference type="Proteomes" id="UP000184428">
    <property type="component" value="Unassembled WGS sequence"/>
</dbReference>
<evidence type="ECO:0000256" key="1">
    <source>
        <dbReference type="SAM" id="MobiDB-lite"/>
    </source>
</evidence>
<organism evidence="2 3">
    <name type="scientific">Geodermatophilus obscurus</name>
    <dbReference type="NCBI Taxonomy" id="1861"/>
    <lineage>
        <taxon>Bacteria</taxon>
        <taxon>Bacillati</taxon>
        <taxon>Actinomycetota</taxon>
        <taxon>Actinomycetes</taxon>
        <taxon>Geodermatophilales</taxon>
        <taxon>Geodermatophilaceae</taxon>
        <taxon>Geodermatophilus</taxon>
    </lineage>
</organism>
<evidence type="ECO:0008006" key="4">
    <source>
        <dbReference type="Google" id="ProtNLM"/>
    </source>
</evidence>
<reference evidence="2 3" key="1">
    <citation type="submission" date="2016-12" db="EMBL/GenBank/DDBJ databases">
        <authorList>
            <person name="Song W.-J."/>
            <person name="Kurnit D.M."/>
        </authorList>
    </citation>
    <scope>NUCLEOTIDE SEQUENCE [LARGE SCALE GENOMIC DNA]</scope>
    <source>
        <strain evidence="2 3">DSM 43162</strain>
    </source>
</reference>